<accession>A0A9P4Y003</accession>
<dbReference type="GO" id="GO:0000287">
    <property type="term" value="F:magnesium ion binding"/>
    <property type="evidence" value="ECO:0007669"/>
    <property type="project" value="TreeGrafter"/>
</dbReference>
<evidence type="ECO:0000313" key="8">
    <source>
        <dbReference type="EMBL" id="KAF3763635.1"/>
    </source>
</evidence>
<keyword evidence="5" id="KW-0175">Coiled coil</keyword>
<dbReference type="GeneID" id="63836878"/>
<reference evidence="8" key="1">
    <citation type="journal article" date="2020" name="Phytopathology">
        <title>Genome sequence of the chestnut blight fungus Cryphonectria parasitica EP155: A fundamental resource for an archetypical invasive plant pathogen.</title>
        <authorList>
            <person name="Crouch J.A."/>
            <person name="Dawe A."/>
            <person name="Aerts A."/>
            <person name="Barry K."/>
            <person name="Churchill A.C.L."/>
            <person name="Grimwood J."/>
            <person name="Hillman B."/>
            <person name="Milgroom M.G."/>
            <person name="Pangilinan J."/>
            <person name="Smith M."/>
            <person name="Salamov A."/>
            <person name="Schmutz J."/>
            <person name="Yadav J."/>
            <person name="Grigoriev I.V."/>
            <person name="Nuss D."/>
        </authorList>
    </citation>
    <scope>NUCLEOTIDE SEQUENCE</scope>
    <source>
        <strain evidence="8">EP155</strain>
    </source>
</reference>
<dbReference type="SUPFAM" id="SSF144083">
    <property type="entry name" value="Magnesium transport protein CorA, transmembrane region"/>
    <property type="match status" value="1"/>
</dbReference>
<dbReference type="Proteomes" id="UP000803844">
    <property type="component" value="Unassembled WGS sequence"/>
</dbReference>
<dbReference type="GO" id="GO:0005886">
    <property type="term" value="C:plasma membrane"/>
    <property type="evidence" value="ECO:0007669"/>
    <property type="project" value="UniProtKB-SubCell"/>
</dbReference>
<dbReference type="Pfam" id="PF01544">
    <property type="entry name" value="CorA"/>
    <property type="match status" value="1"/>
</dbReference>
<protein>
    <submittedName>
        <fullName evidence="8">Uncharacterized protein</fullName>
    </submittedName>
</protein>
<dbReference type="InterPro" id="IPR045863">
    <property type="entry name" value="CorA_TM1_TM2"/>
</dbReference>
<evidence type="ECO:0000256" key="3">
    <source>
        <dbReference type="ARBA" id="ARBA00022989"/>
    </source>
</evidence>
<dbReference type="PANTHER" id="PTHR46494:SF1">
    <property type="entry name" value="CORA FAMILY METAL ION TRANSPORTER (EUROFUNG)"/>
    <property type="match status" value="1"/>
</dbReference>
<evidence type="ECO:0000256" key="6">
    <source>
        <dbReference type="SAM" id="MobiDB-lite"/>
    </source>
</evidence>
<feature type="region of interest" description="Disordered" evidence="6">
    <location>
        <begin position="321"/>
        <end position="365"/>
    </location>
</feature>
<dbReference type="GO" id="GO:0015087">
    <property type="term" value="F:cobalt ion transmembrane transporter activity"/>
    <property type="evidence" value="ECO:0007669"/>
    <property type="project" value="TreeGrafter"/>
</dbReference>
<dbReference type="EMBL" id="MU032349">
    <property type="protein sequence ID" value="KAF3763635.1"/>
    <property type="molecule type" value="Genomic_DNA"/>
</dbReference>
<feature type="transmembrane region" description="Helical" evidence="7">
    <location>
        <begin position="205"/>
        <end position="225"/>
    </location>
</feature>
<name>A0A9P4Y003_CRYP1</name>
<organism evidence="8 9">
    <name type="scientific">Cryphonectria parasitica (strain ATCC 38755 / EP155)</name>
    <dbReference type="NCBI Taxonomy" id="660469"/>
    <lineage>
        <taxon>Eukaryota</taxon>
        <taxon>Fungi</taxon>
        <taxon>Dikarya</taxon>
        <taxon>Ascomycota</taxon>
        <taxon>Pezizomycotina</taxon>
        <taxon>Sordariomycetes</taxon>
        <taxon>Sordariomycetidae</taxon>
        <taxon>Diaporthales</taxon>
        <taxon>Cryphonectriaceae</taxon>
        <taxon>Cryphonectria-Endothia species complex</taxon>
        <taxon>Cryphonectria</taxon>
    </lineage>
</organism>
<feature type="coiled-coil region" evidence="5">
    <location>
        <begin position="148"/>
        <end position="185"/>
    </location>
</feature>
<proteinExistence type="predicted"/>
<evidence type="ECO:0000256" key="2">
    <source>
        <dbReference type="ARBA" id="ARBA00022692"/>
    </source>
</evidence>
<keyword evidence="4 7" id="KW-0472">Membrane</keyword>
<evidence type="ECO:0000313" key="9">
    <source>
        <dbReference type="Proteomes" id="UP000803844"/>
    </source>
</evidence>
<comment type="caution">
    <text evidence="8">The sequence shown here is derived from an EMBL/GenBank/DDBJ whole genome shotgun (WGS) entry which is preliminary data.</text>
</comment>
<dbReference type="Gene3D" id="1.20.58.340">
    <property type="entry name" value="Magnesium transport protein CorA, transmembrane region"/>
    <property type="match status" value="1"/>
</dbReference>
<gene>
    <name evidence="8" type="ORF">M406DRAFT_323229</name>
</gene>
<evidence type="ECO:0000256" key="5">
    <source>
        <dbReference type="SAM" id="Coils"/>
    </source>
</evidence>
<comment type="subcellular location">
    <subcellularLocation>
        <location evidence="1">Cell membrane</location>
        <topology evidence="1">Multi-pass membrane protein</topology>
    </subcellularLocation>
</comment>
<evidence type="ECO:0000256" key="4">
    <source>
        <dbReference type="ARBA" id="ARBA00023136"/>
    </source>
</evidence>
<dbReference type="GO" id="GO:0015095">
    <property type="term" value="F:magnesium ion transmembrane transporter activity"/>
    <property type="evidence" value="ECO:0007669"/>
    <property type="project" value="TreeGrafter"/>
</dbReference>
<sequence>MGSVFDTFSPFHVLSIRCFPDRIDSDRDLAGTPCHSGPQAFLECLVAEYKTAGQRLWRLNEQITGLVIPPKQFIFDLKLRDQLLFEDADFTFSRRYFWAYNSLSMVNDSIRSMINAYSDTFTPTFWRGQHPTLWPHPDPESAEGCNYLAQLDHLRHELEAAMRDLKALIKANEQLRREIENLREQLYSGSSVKENRTTIEQGENIKILTGVSMLFMPLTFVTSIFGMETFKIPPTDWRFVVIMVTVCVPFFILVLVLQTDVGTRLWRALRHVFTMGLDSWRRRARTRREKRSQLQQAAMIRRQSLCAPSADTGRQESLQMLNANKGGPAHPGMAPPPGEGGQQRWHWPGRRRTDESVESQRVSHV</sequence>
<dbReference type="AlphaFoldDB" id="A0A9P4Y003"/>
<evidence type="ECO:0000256" key="1">
    <source>
        <dbReference type="ARBA" id="ARBA00004651"/>
    </source>
</evidence>
<keyword evidence="2 7" id="KW-0812">Transmembrane</keyword>
<keyword evidence="9" id="KW-1185">Reference proteome</keyword>
<dbReference type="InterPro" id="IPR002523">
    <property type="entry name" value="MgTranspt_CorA/ZnTranspt_ZntB"/>
</dbReference>
<feature type="transmembrane region" description="Helical" evidence="7">
    <location>
        <begin position="237"/>
        <end position="257"/>
    </location>
</feature>
<keyword evidence="3 7" id="KW-1133">Transmembrane helix</keyword>
<dbReference type="PANTHER" id="PTHR46494">
    <property type="entry name" value="CORA FAMILY METAL ION TRANSPORTER (EUROFUNG)"/>
    <property type="match status" value="1"/>
</dbReference>
<dbReference type="GO" id="GO:0050897">
    <property type="term" value="F:cobalt ion binding"/>
    <property type="evidence" value="ECO:0007669"/>
    <property type="project" value="TreeGrafter"/>
</dbReference>
<dbReference type="OrthoDB" id="426293at2759"/>
<dbReference type="RefSeq" id="XP_040774596.1">
    <property type="nucleotide sequence ID" value="XM_040919749.1"/>
</dbReference>
<evidence type="ECO:0000256" key="7">
    <source>
        <dbReference type="SAM" id="Phobius"/>
    </source>
</evidence>